<dbReference type="PANTHER" id="PTHR34203:SF15">
    <property type="entry name" value="SLL1173 PROTEIN"/>
    <property type="match status" value="1"/>
</dbReference>
<dbReference type="PANTHER" id="PTHR34203">
    <property type="entry name" value="METHYLTRANSFERASE, FKBM FAMILY PROTEIN"/>
    <property type="match status" value="1"/>
</dbReference>
<accession>A0A1M5URD8</accession>
<sequence length="263" mass="30058">MNDMASRLTFIDNAHFLIRCLRYRFRTEKLQIKTMMGLLLKGATVLDIGANHGIYCFWMMRVVGPSGDVIAFEPQPEMCDGIERQKLRFNWSNLRVINVALSDLEGQKSLSRQRIGDGSATLEATRRRNTDATLKVQATKLDTIADETFSKLKFIKCDVEGHERNVFLGGEQTIRRYRPVVQFESTVTDPKTQDIFQFFRGLGYSGVLLLGNTYLHYSNPDNVPHYKFGMVGHRDFLFFPPESIGTTIPTNLSRQFPQSALDF</sequence>
<dbReference type="GO" id="GO:0008168">
    <property type="term" value="F:methyltransferase activity"/>
    <property type="evidence" value="ECO:0007669"/>
    <property type="project" value="UniProtKB-KW"/>
</dbReference>
<dbReference type="Gene3D" id="3.40.50.150">
    <property type="entry name" value="Vaccinia Virus protein VP39"/>
    <property type="match status" value="1"/>
</dbReference>
<evidence type="ECO:0000313" key="3">
    <source>
        <dbReference type="Proteomes" id="UP000190675"/>
    </source>
</evidence>
<dbReference type="Pfam" id="PF05050">
    <property type="entry name" value="Methyltransf_21"/>
    <property type="match status" value="1"/>
</dbReference>
<reference evidence="2 3" key="1">
    <citation type="submission" date="2016-11" db="EMBL/GenBank/DDBJ databases">
        <authorList>
            <person name="Jaros S."/>
            <person name="Januszkiewicz K."/>
            <person name="Wedrychowicz H."/>
        </authorList>
    </citation>
    <scope>NUCLEOTIDE SEQUENCE [LARGE SCALE GENOMIC DNA]</scope>
    <source>
        <strain evidence="2 3">GAS242</strain>
    </source>
</reference>
<organism evidence="2 3">
    <name type="scientific">Bradyrhizobium erythrophlei</name>
    <dbReference type="NCBI Taxonomy" id="1437360"/>
    <lineage>
        <taxon>Bacteria</taxon>
        <taxon>Pseudomonadati</taxon>
        <taxon>Pseudomonadota</taxon>
        <taxon>Alphaproteobacteria</taxon>
        <taxon>Hyphomicrobiales</taxon>
        <taxon>Nitrobacteraceae</taxon>
        <taxon>Bradyrhizobium</taxon>
    </lineage>
</organism>
<keyword evidence="2" id="KW-0808">Transferase</keyword>
<dbReference type="SUPFAM" id="SSF53335">
    <property type="entry name" value="S-adenosyl-L-methionine-dependent methyltransferases"/>
    <property type="match status" value="1"/>
</dbReference>
<dbReference type="Proteomes" id="UP000190675">
    <property type="component" value="Chromosome I"/>
</dbReference>
<keyword evidence="2" id="KW-0489">Methyltransferase</keyword>
<evidence type="ECO:0000259" key="1">
    <source>
        <dbReference type="Pfam" id="PF05050"/>
    </source>
</evidence>
<dbReference type="AlphaFoldDB" id="A0A1M5URD8"/>
<dbReference type="NCBIfam" id="TIGR01444">
    <property type="entry name" value="fkbM_fam"/>
    <property type="match status" value="1"/>
</dbReference>
<protein>
    <submittedName>
        <fullName evidence="2">Methyltransferase, FkbM family</fullName>
    </submittedName>
</protein>
<proteinExistence type="predicted"/>
<dbReference type="GO" id="GO:0032259">
    <property type="term" value="P:methylation"/>
    <property type="evidence" value="ECO:0007669"/>
    <property type="project" value="UniProtKB-KW"/>
</dbReference>
<evidence type="ECO:0000313" key="2">
    <source>
        <dbReference type="EMBL" id="SHH65388.1"/>
    </source>
</evidence>
<dbReference type="InterPro" id="IPR006342">
    <property type="entry name" value="FkbM_mtfrase"/>
</dbReference>
<name>A0A1M5URD8_9BRAD</name>
<dbReference type="InterPro" id="IPR029063">
    <property type="entry name" value="SAM-dependent_MTases_sf"/>
</dbReference>
<dbReference type="CDD" id="cd02440">
    <property type="entry name" value="AdoMet_MTases"/>
    <property type="match status" value="1"/>
</dbReference>
<dbReference type="EMBL" id="LT670818">
    <property type="protein sequence ID" value="SHH65388.1"/>
    <property type="molecule type" value="Genomic_DNA"/>
</dbReference>
<dbReference type="RefSeq" id="WP_244567753.1">
    <property type="nucleotide sequence ID" value="NZ_LT670818.1"/>
</dbReference>
<dbReference type="InterPro" id="IPR052514">
    <property type="entry name" value="SAM-dependent_MTase"/>
</dbReference>
<feature type="domain" description="Methyltransferase FkbM" evidence="1">
    <location>
        <begin position="47"/>
        <end position="204"/>
    </location>
</feature>
<gene>
    <name evidence="2" type="ORF">SAMN05444169_8593</name>
</gene>